<keyword evidence="2" id="KW-1185">Reference proteome</keyword>
<gene>
    <name evidence="1" type="ORF">EVB93_213</name>
</gene>
<evidence type="ECO:0000313" key="2">
    <source>
        <dbReference type="Proteomes" id="UP000629603"/>
    </source>
</evidence>
<dbReference type="EMBL" id="MN988521">
    <property type="protein sequence ID" value="QIG71320.1"/>
    <property type="molecule type" value="Genomic_DNA"/>
</dbReference>
<proteinExistence type="predicted"/>
<sequence length="56" mass="6336">MSRADDIINIVNYITHEDSIHKKAAQAADKIKSDRKSAWDKDLERLKDSGSTGTKY</sequence>
<organism evidence="1 2">
    <name type="scientific">Rhizobium phage RHph_TM30</name>
    <dbReference type="NCBI Taxonomy" id="2509764"/>
    <lineage>
        <taxon>Viruses</taxon>
        <taxon>Duplodnaviria</taxon>
        <taxon>Heunggongvirae</taxon>
        <taxon>Uroviricota</taxon>
        <taxon>Caudoviricetes</taxon>
        <taxon>Kleczkowskaviridae</taxon>
        <taxon>Cuauhnahuacvirus</taxon>
        <taxon>Cuauhnahuacvirus TM30</taxon>
    </lineage>
</organism>
<evidence type="ECO:0000313" key="1">
    <source>
        <dbReference type="EMBL" id="QIG71320.1"/>
    </source>
</evidence>
<dbReference type="Proteomes" id="UP000629603">
    <property type="component" value="Segment"/>
</dbReference>
<name>A0A7S5RB00_9CAUD</name>
<protein>
    <submittedName>
        <fullName evidence="1">Uncharacterized protein</fullName>
    </submittedName>
</protein>
<accession>A0A7S5RB00</accession>
<reference evidence="1 2" key="1">
    <citation type="submission" date="2020-01" db="EMBL/GenBank/DDBJ databases">
        <title>Patterns of diversity and host range of bacteriophage communities associated with bean-nodulatin bacteria.</title>
        <authorList>
            <person name="Vann Cauwenberghe J."/>
            <person name="Santamaria R.I."/>
            <person name="Bustos P."/>
            <person name="Juarez S."/>
            <person name="Gonzalez V."/>
        </authorList>
    </citation>
    <scope>NUCLEOTIDE SEQUENCE [LARGE SCALE GENOMIC DNA]</scope>
</reference>